<protein>
    <submittedName>
        <fullName evidence="1">Uncharacterized protein</fullName>
    </submittedName>
</protein>
<name>A0ACC0K138_CHOFU</name>
<gene>
    <name evidence="1" type="ORF">MSG28_000515</name>
</gene>
<dbReference type="Proteomes" id="UP001064048">
    <property type="component" value="Chromosome Z"/>
</dbReference>
<evidence type="ECO:0000313" key="2">
    <source>
        <dbReference type="Proteomes" id="UP001064048"/>
    </source>
</evidence>
<keyword evidence="2" id="KW-1185">Reference proteome</keyword>
<accession>A0ACC0K138</accession>
<evidence type="ECO:0000313" key="1">
    <source>
        <dbReference type="EMBL" id="KAI8430094.1"/>
    </source>
</evidence>
<organism evidence="1 2">
    <name type="scientific">Choristoneura fumiferana</name>
    <name type="common">Spruce budworm moth</name>
    <name type="synonym">Archips fumiferana</name>
    <dbReference type="NCBI Taxonomy" id="7141"/>
    <lineage>
        <taxon>Eukaryota</taxon>
        <taxon>Metazoa</taxon>
        <taxon>Ecdysozoa</taxon>
        <taxon>Arthropoda</taxon>
        <taxon>Hexapoda</taxon>
        <taxon>Insecta</taxon>
        <taxon>Pterygota</taxon>
        <taxon>Neoptera</taxon>
        <taxon>Endopterygota</taxon>
        <taxon>Lepidoptera</taxon>
        <taxon>Glossata</taxon>
        <taxon>Ditrysia</taxon>
        <taxon>Tortricoidea</taxon>
        <taxon>Tortricidae</taxon>
        <taxon>Tortricinae</taxon>
        <taxon>Choristoneura</taxon>
    </lineage>
</organism>
<proteinExistence type="predicted"/>
<sequence length="220" mass="23593">MVLLRLLVMTTSLFISQGYSQLTLAPRPCGPASIIPIGQCIVPAVIKPLITPCQPLFSSQPLLPCPPLPPMQPLLPLQPLQPCPPTPPPPTPPCISKKTAPSEDDDDDEDLDKILYLLINNILENRKNSGKKPSSSKGTDSDNGIDPFNNNVDFGDDYESILPSPYLAPSSATFYPYGVGAQATASSSADASFSLQQSASENDYAPEIYLTFKPFLGSCL</sequence>
<dbReference type="EMBL" id="CM046131">
    <property type="protein sequence ID" value="KAI8430094.1"/>
    <property type="molecule type" value="Genomic_DNA"/>
</dbReference>
<comment type="caution">
    <text evidence="1">The sequence shown here is derived from an EMBL/GenBank/DDBJ whole genome shotgun (WGS) entry which is preliminary data.</text>
</comment>
<reference evidence="1 2" key="1">
    <citation type="journal article" date="2022" name="Genome Biol. Evol.">
        <title>The Spruce Budworm Genome: Reconstructing the Evolutionary History of Antifreeze Proteins.</title>
        <authorList>
            <person name="Beliveau C."/>
            <person name="Gagne P."/>
            <person name="Picq S."/>
            <person name="Vernygora O."/>
            <person name="Keeling C.I."/>
            <person name="Pinkney K."/>
            <person name="Doucet D."/>
            <person name="Wen F."/>
            <person name="Johnston J.S."/>
            <person name="Maaroufi H."/>
            <person name="Boyle B."/>
            <person name="Laroche J."/>
            <person name="Dewar K."/>
            <person name="Juretic N."/>
            <person name="Blackburn G."/>
            <person name="Nisole A."/>
            <person name="Brunet B."/>
            <person name="Brandao M."/>
            <person name="Lumley L."/>
            <person name="Duan J."/>
            <person name="Quan G."/>
            <person name="Lucarotti C.J."/>
            <person name="Roe A.D."/>
            <person name="Sperling F.A.H."/>
            <person name="Levesque R.C."/>
            <person name="Cusson M."/>
        </authorList>
    </citation>
    <scope>NUCLEOTIDE SEQUENCE [LARGE SCALE GENOMIC DNA]</scope>
    <source>
        <strain evidence="1">Glfc:IPQL:Cfum</strain>
    </source>
</reference>